<proteinExistence type="predicted"/>
<accession>A0AAW9Q062</accession>
<reference evidence="1" key="1">
    <citation type="submission" date="2024-01" db="EMBL/GenBank/DDBJ databases">
        <title>Bank of Algae and Cyanobacteria of the Azores (BACA) strain genomes.</title>
        <authorList>
            <person name="Luz R."/>
            <person name="Cordeiro R."/>
            <person name="Fonseca A."/>
            <person name="Goncalves V."/>
        </authorList>
    </citation>
    <scope>NUCLEOTIDE SEQUENCE</scope>
    <source>
        <strain evidence="1">BACA0141</strain>
    </source>
</reference>
<name>A0AAW9Q062_9CYAN</name>
<dbReference type="EMBL" id="JAZBJZ010000011">
    <property type="protein sequence ID" value="MEE3716016.1"/>
    <property type="molecule type" value="Genomic_DNA"/>
</dbReference>
<dbReference type="AlphaFoldDB" id="A0AAW9Q062"/>
<keyword evidence="2" id="KW-1185">Reference proteome</keyword>
<evidence type="ECO:0000313" key="2">
    <source>
        <dbReference type="Proteomes" id="UP001333818"/>
    </source>
</evidence>
<organism evidence="1 2">
    <name type="scientific">Tumidithrix elongata BACA0141</name>
    <dbReference type="NCBI Taxonomy" id="2716417"/>
    <lineage>
        <taxon>Bacteria</taxon>
        <taxon>Bacillati</taxon>
        <taxon>Cyanobacteriota</taxon>
        <taxon>Cyanophyceae</taxon>
        <taxon>Pseudanabaenales</taxon>
        <taxon>Pseudanabaenaceae</taxon>
        <taxon>Tumidithrix</taxon>
        <taxon>Tumidithrix elongata</taxon>
    </lineage>
</organism>
<evidence type="ECO:0000313" key="1">
    <source>
        <dbReference type="EMBL" id="MEE3716016.1"/>
    </source>
</evidence>
<gene>
    <name evidence="1" type="ORF">V2H45_04555</name>
</gene>
<protein>
    <submittedName>
        <fullName evidence="1">Uncharacterized protein</fullName>
    </submittedName>
</protein>
<comment type="caution">
    <text evidence="1">The sequence shown here is derived from an EMBL/GenBank/DDBJ whole genome shotgun (WGS) entry which is preliminary data.</text>
</comment>
<dbReference type="Proteomes" id="UP001333818">
    <property type="component" value="Unassembled WGS sequence"/>
</dbReference>
<sequence>MLISSTPIATYFPSDRNFPLAIGNLFPSDRRVSSPEIATYFPSDRSRKIRISVARKSLQRGQIDGCEDSLKAIFYLTCDIVRQIECSGFYRIGSSI</sequence>
<dbReference type="RefSeq" id="WP_330482440.1">
    <property type="nucleotide sequence ID" value="NZ_JAZBJZ010000011.1"/>
</dbReference>